<dbReference type="InterPro" id="IPR036661">
    <property type="entry name" value="Luciferase-like_sf"/>
</dbReference>
<dbReference type="OrthoDB" id="5241801at2"/>
<dbReference type="SUPFAM" id="SSF51679">
    <property type="entry name" value="Bacterial luciferase-like"/>
    <property type="match status" value="1"/>
</dbReference>
<keyword evidence="7" id="KW-1185">Reference proteome</keyword>
<evidence type="ECO:0000256" key="4">
    <source>
        <dbReference type="ARBA" id="ARBA00023033"/>
    </source>
</evidence>
<name>A0A2S1RCY4_9ACTN</name>
<dbReference type="PANTHER" id="PTHR30137:SF16">
    <property type="entry name" value="BLL0895 PROTEIN"/>
    <property type="match status" value="1"/>
</dbReference>
<dbReference type="AlphaFoldDB" id="A0A2S1RCY4"/>
<organism evidence="6 7">
    <name type="scientific">Dietzia lutea</name>
    <dbReference type="NCBI Taxonomy" id="546160"/>
    <lineage>
        <taxon>Bacteria</taxon>
        <taxon>Bacillati</taxon>
        <taxon>Actinomycetota</taxon>
        <taxon>Actinomycetes</taxon>
        <taxon>Mycobacteriales</taxon>
        <taxon>Dietziaceae</taxon>
        <taxon>Dietzia</taxon>
    </lineage>
</organism>
<sequence length="368" mass="40921">MKFGVFVVPYRLEHHSVNENFEWSLDVIRSADSYGFGEAWIGEHFTLPMEPCPAPDLLIASALRETEKIKLAPGAHILPYHHPVDLAHRIAYLDHMANGRYMLGIGAGAFPTDATLFDTNGQNTEMMVEALDLITRIWTSTESFEFRGDFWNCNFNLPDESGRGSWLRPLQQPHPPIGVAGTAPNSISLGVAGQKGWMPMSLNYGGTSLDSHWTVYGEGAAATGRTASREDWRVVQVIYVAETDEEARREFLGSSATTIFDDYTIPGLRRAGRLSLLTGFEPESPDEVTAEYLCDRVWAVGSPDTVYERIAESHQACGGWGTTIMFSFDDQDRPEPWRQSMEMFMAEVAPRLAKLPLTAQAAHTGRKS</sequence>
<evidence type="ECO:0000313" key="7">
    <source>
        <dbReference type="Proteomes" id="UP000244928"/>
    </source>
</evidence>
<gene>
    <name evidence="6" type="ORF">A6035_17390</name>
</gene>
<protein>
    <recommendedName>
        <fullName evidence="5">Luciferase-like domain-containing protein</fullName>
    </recommendedName>
</protein>
<keyword evidence="6" id="KW-0614">Plasmid</keyword>
<feature type="domain" description="Luciferase-like" evidence="5">
    <location>
        <begin position="1"/>
        <end position="316"/>
    </location>
</feature>
<dbReference type="Gene3D" id="3.20.20.30">
    <property type="entry name" value="Luciferase-like domain"/>
    <property type="match status" value="1"/>
</dbReference>
<dbReference type="GO" id="GO:0004497">
    <property type="term" value="F:monooxygenase activity"/>
    <property type="evidence" value="ECO:0007669"/>
    <property type="project" value="UniProtKB-KW"/>
</dbReference>
<dbReference type="InterPro" id="IPR050766">
    <property type="entry name" value="Bact_Lucif_Oxidored"/>
</dbReference>
<reference evidence="6 7" key="1">
    <citation type="submission" date="2016-04" db="EMBL/GenBank/DDBJ databases">
        <title>Complete genome sequence of Dietzia lutea YIM 80766T, a strain isolated from desert soil in Egypt.</title>
        <authorList>
            <person name="Zhao J."/>
            <person name="Hu B."/>
            <person name="Geng S."/>
            <person name="Nie Y."/>
            <person name="Tang Y."/>
        </authorList>
    </citation>
    <scope>NUCLEOTIDE SEQUENCE [LARGE SCALE GENOMIC DNA]</scope>
    <source>
        <strain evidence="6 7">YIM 80766</strain>
        <plasmid evidence="6 7">unnamed1</plasmid>
    </source>
</reference>
<evidence type="ECO:0000256" key="2">
    <source>
        <dbReference type="ARBA" id="ARBA00022630"/>
    </source>
</evidence>
<keyword evidence="2" id="KW-0285">Flavoprotein</keyword>
<dbReference type="Proteomes" id="UP000244928">
    <property type="component" value="Plasmid unnamed1"/>
</dbReference>
<accession>A0A2S1RCY4</accession>
<dbReference type="InterPro" id="IPR011251">
    <property type="entry name" value="Luciferase-like_dom"/>
</dbReference>
<geneLocation type="plasmid" evidence="6 7">
    <name>unnamed1</name>
</geneLocation>
<proteinExistence type="inferred from homology"/>
<dbReference type="Pfam" id="PF00296">
    <property type="entry name" value="Bac_luciferase"/>
    <property type="match status" value="1"/>
</dbReference>
<evidence type="ECO:0000256" key="1">
    <source>
        <dbReference type="ARBA" id="ARBA00010426"/>
    </source>
</evidence>
<dbReference type="RefSeq" id="WP_108849414.1">
    <property type="nucleotide sequence ID" value="NZ_CP015450.1"/>
</dbReference>
<dbReference type="EMBL" id="CP015450">
    <property type="protein sequence ID" value="AWH94122.1"/>
    <property type="molecule type" value="Genomic_DNA"/>
</dbReference>
<keyword evidence="3" id="KW-0560">Oxidoreductase</keyword>
<comment type="similarity">
    <text evidence="1">Belongs to the bacterial luciferase oxidoreductase family.</text>
</comment>
<dbReference type="PANTHER" id="PTHR30137">
    <property type="entry name" value="LUCIFERASE-LIKE MONOOXYGENASE"/>
    <property type="match status" value="1"/>
</dbReference>
<evidence type="ECO:0000313" key="6">
    <source>
        <dbReference type="EMBL" id="AWH94122.1"/>
    </source>
</evidence>
<evidence type="ECO:0000256" key="3">
    <source>
        <dbReference type="ARBA" id="ARBA00023002"/>
    </source>
</evidence>
<evidence type="ECO:0000259" key="5">
    <source>
        <dbReference type="Pfam" id="PF00296"/>
    </source>
</evidence>
<dbReference type="GO" id="GO:0016705">
    <property type="term" value="F:oxidoreductase activity, acting on paired donors, with incorporation or reduction of molecular oxygen"/>
    <property type="evidence" value="ECO:0007669"/>
    <property type="project" value="InterPro"/>
</dbReference>
<dbReference type="GO" id="GO:0005829">
    <property type="term" value="C:cytosol"/>
    <property type="evidence" value="ECO:0007669"/>
    <property type="project" value="TreeGrafter"/>
</dbReference>
<keyword evidence="4" id="KW-0503">Monooxygenase</keyword>
<dbReference type="KEGG" id="dlu:A6035_17390"/>